<evidence type="ECO:0000313" key="2">
    <source>
        <dbReference type="EMBL" id="ELA08853.1"/>
    </source>
</evidence>
<protein>
    <submittedName>
        <fullName evidence="2">ClpXP protease specificity-enhancing factor</fullName>
    </submittedName>
</protein>
<proteinExistence type="predicted"/>
<dbReference type="PANTHER" id="PTHR37486">
    <property type="entry name" value="STRINGENT STARVATION PROTEIN B"/>
    <property type="match status" value="1"/>
</dbReference>
<dbReference type="eggNOG" id="COG2969">
    <property type="taxonomic scope" value="Bacteria"/>
</dbReference>
<comment type="caution">
    <text evidence="2">The sequence shown here is derived from an EMBL/GenBank/DDBJ whole genome shotgun (WGS) entry which is preliminary data.</text>
</comment>
<dbReference type="PANTHER" id="PTHR37486:SF1">
    <property type="entry name" value="STRINGENT STARVATION PROTEIN B"/>
    <property type="match status" value="1"/>
</dbReference>
<reference evidence="2 3" key="1">
    <citation type="journal article" date="2013" name="Genome Announc.">
        <title>Genome Sequence of Moraxella macacae 0408225, a Novel Bacterial Species Isolated from a Cynomolgus Macaque with Epistaxis.</title>
        <authorList>
            <person name="Ladner J.T."/>
            <person name="Whitehouse C.A."/>
            <person name="Koroleva G.I."/>
            <person name="Palacios G.F."/>
        </authorList>
    </citation>
    <scope>NUCLEOTIDE SEQUENCE [LARGE SCALE GENOMIC DNA]</scope>
    <source>
        <strain evidence="2 3">0408225</strain>
    </source>
</reference>
<dbReference type="GO" id="GO:0005829">
    <property type="term" value="C:cytosol"/>
    <property type="evidence" value="ECO:0007669"/>
    <property type="project" value="TreeGrafter"/>
</dbReference>
<sequence>MLLKKANYCFKFSQFYQQPTFLPTTNFKTFGMMMETIDLNSLTSTRPYMIRAMFAWLEDNNLTPYIMVDTTQPNVVVPTEFIQNNRIVLSIASRSTNKFQFDAEFINFHGRFSGQSHEIWVPYYAVIGIYAKEQNNLGMFFDPDEYAGRIPKTDDKTGENLATKNQEKTKRPRRENTMGLKVLK</sequence>
<dbReference type="GO" id="GO:0005840">
    <property type="term" value="C:ribosome"/>
    <property type="evidence" value="ECO:0007669"/>
    <property type="project" value="TreeGrafter"/>
</dbReference>
<keyword evidence="2" id="KW-0378">Hydrolase</keyword>
<dbReference type="SUPFAM" id="SSF101738">
    <property type="entry name" value="SspB-like"/>
    <property type="match status" value="1"/>
</dbReference>
<name>L2F8Q5_9GAMM</name>
<dbReference type="Pfam" id="PF04386">
    <property type="entry name" value="SspB"/>
    <property type="match status" value="1"/>
</dbReference>
<dbReference type="Proteomes" id="UP000023795">
    <property type="component" value="Unassembled WGS sequence"/>
</dbReference>
<dbReference type="GO" id="GO:0045732">
    <property type="term" value="P:positive regulation of protein catabolic process"/>
    <property type="evidence" value="ECO:0007669"/>
    <property type="project" value="TreeGrafter"/>
</dbReference>
<dbReference type="AlphaFoldDB" id="L2F8Q5"/>
<dbReference type="GO" id="GO:0006508">
    <property type="term" value="P:proteolysis"/>
    <property type="evidence" value="ECO:0007669"/>
    <property type="project" value="UniProtKB-KW"/>
</dbReference>
<dbReference type="InterPro" id="IPR036760">
    <property type="entry name" value="SspB-like_sf"/>
</dbReference>
<evidence type="ECO:0000313" key="3">
    <source>
        <dbReference type="Proteomes" id="UP000023795"/>
    </source>
</evidence>
<feature type="region of interest" description="Disordered" evidence="1">
    <location>
        <begin position="150"/>
        <end position="184"/>
    </location>
</feature>
<evidence type="ECO:0000256" key="1">
    <source>
        <dbReference type="SAM" id="MobiDB-lite"/>
    </source>
</evidence>
<keyword evidence="3" id="KW-1185">Reference proteome</keyword>
<dbReference type="GO" id="GO:0008233">
    <property type="term" value="F:peptidase activity"/>
    <property type="evidence" value="ECO:0007669"/>
    <property type="project" value="UniProtKB-KW"/>
</dbReference>
<dbReference type="Gene3D" id="2.30.30.220">
    <property type="entry name" value="SspB-like"/>
    <property type="match status" value="1"/>
</dbReference>
<dbReference type="STRING" id="1230338.MOMA_00535"/>
<keyword evidence="2" id="KW-0645">Protease</keyword>
<gene>
    <name evidence="2" type="ORF">MOMA_00535</name>
</gene>
<dbReference type="NCBIfam" id="NF008769">
    <property type="entry name" value="PRK11798.2-5"/>
    <property type="match status" value="1"/>
</dbReference>
<organism evidence="2 3">
    <name type="scientific">Moraxella macacae 0408225</name>
    <dbReference type="NCBI Taxonomy" id="1230338"/>
    <lineage>
        <taxon>Bacteria</taxon>
        <taxon>Pseudomonadati</taxon>
        <taxon>Pseudomonadota</taxon>
        <taxon>Gammaproteobacteria</taxon>
        <taxon>Moraxellales</taxon>
        <taxon>Moraxellaceae</taxon>
        <taxon>Moraxella</taxon>
    </lineage>
</organism>
<dbReference type="EMBL" id="ANIN01000001">
    <property type="protein sequence ID" value="ELA08853.1"/>
    <property type="molecule type" value="Genomic_DNA"/>
</dbReference>
<dbReference type="InterPro" id="IPR007481">
    <property type="entry name" value="SspB"/>
</dbReference>
<dbReference type="PATRIC" id="fig|1230338.3.peg.108"/>
<accession>L2F8Q5</accession>